<dbReference type="NCBIfam" id="TIGR01974">
    <property type="entry name" value="NDH_I_L"/>
    <property type="match status" value="1"/>
</dbReference>
<feature type="domain" description="NADH:quinone oxidoreductase/Mrp antiporter transmembrane" evidence="7">
    <location>
        <begin position="136"/>
        <end position="430"/>
    </location>
</feature>
<evidence type="ECO:0000256" key="6">
    <source>
        <dbReference type="SAM" id="Phobius"/>
    </source>
</evidence>
<feature type="transmembrane region" description="Helical" evidence="6">
    <location>
        <begin position="420"/>
        <end position="443"/>
    </location>
</feature>
<dbReference type="InterPro" id="IPR003945">
    <property type="entry name" value="NU5C-like"/>
</dbReference>
<dbReference type="GO" id="GO:0008137">
    <property type="term" value="F:NADH dehydrogenase (ubiquinone) activity"/>
    <property type="evidence" value="ECO:0007669"/>
    <property type="project" value="InterPro"/>
</dbReference>
<organism evidence="9 10">
    <name type="scientific">Nitrosococcus watsoni (strain C-113)</name>
    <dbReference type="NCBI Taxonomy" id="105559"/>
    <lineage>
        <taxon>Bacteria</taxon>
        <taxon>Pseudomonadati</taxon>
        <taxon>Pseudomonadota</taxon>
        <taxon>Gammaproteobacteria</taxon>
        <taxon>Chromatiales</taxon>
        <taxon>Chromatiaceae</taxon>
        <taxon>Nitrosococcus</taxon>
    </lineage>
</organism>
<feature type="transmembrane region" description="Helical" evidence="6">
    <location>
        <begin position="252"/>
        <end position="270"/>
    </location>
</feature>
<dbReference type="Pfam" id="PF00361">
    <property type="entry name" value="Proton_antipo_M"/>
    <property type="match status" value="1"/>
</dbReference>
<sequence length="626" mass="67867">MLKLLWLIPTLPLAGSILLILASGRLPKKLSAFIGVGSVGLSALLASGVSIAFLHAPLEGNAYTQTLWTWIAIGNFNPSIGFYLDSLSLVMTLVIAWVSFLIHLYSTEFMADETGYQRFFAYMNLFVAAMLVLVLADNLLFLYLGWEGVGLCSYLLIGFWYRDAANGYAARKAFVVTRTGDTAMIIGLLLLFTHLGTLDIQPLMERAAQEWAAGSGLAIAAAALLLGGALGKSAQLPLQTWLPDAMAGPTPVSALIHAATMVTAGVYLIARTHVLFELAPPVHTAVAVIGALTLLLAACSALVQTDIKRILAYSTISQIGYMFLALGVGAWSAAIFHFMIHAFFKALLFLAAGVIIASLQHEHNIFKMGGLRKQLPLAFWSFLIGGASLAAVPLVTAGFFSKDLILWHAWSSPLGGPWLWGAGLLGALLTAVYIFRAWFIAFFGPPKTTVDKKPGYLIAIPLLALSLLSLIGGWVELPEQPFFTNFLHATLPPAEQVSTGVGNEFDFKIISSAAALFGIYLAYLLFLRRSPSLGLLAKTTPAPTIRPFWYAGWGFDKLYDTLLVRPFLWLTGINKDDIIDSFYRGITLLTQYAHHLLSYAQNGQIRWYVSGIATGVIILLAMAVFP</sequence>
<evidence type="ECO:0000256" key="5">
    <source>
        <dbReference type="RuleBase" id="RU000320"/>
    </source>
</evidence>
<feature type="transmembrane region" description="Helical" evidence="6">
    <location>
        <begin position="282"/>
        <end position="303"/>
    </location>
</feature>
<name>D8K780_NITWC</name>
<evidence type="ECO:0000256" key="4">
    <source>
        <dbReference type="ARBA" id="ARBA00023136"/>
    </source>
</evidence>
<dbReference type="PANTHER" id="PTHR42829:SF2">
    <property type="entry name" value="NADH-UBIQUINONE OXIDOREDUCTASE CHAIN 5"/>
    <property type="match status" value="1"/>
</dbReference>
<dbReference type="RefSeq" id="WP_013220849.1">
    <property type="nucleotide sequence ID" value="NC_014315.1"/>
</dbReference>
<evidence type="ECO:0000259" key="7">
    <source>
        <dbReference type="Pfam" id="PF00361"/>
    </source>
</evidence>
<dbReference type="PRINTS" id="PR01434">
    <property type="entry name" value="NADHDHGNASE5"/>
</dbReference>
<reference evidence="9 10" key="1">
    <citation type="submission" date="2010-06" db="EMBL/GenBank/DDBJ databases">
        <title>Complete sequence of chromosome of Nitrosococcus watsoni C-113.</title>
        <authorList>
            <consortium name="US DOE Joint Genome Institute"/>
            <person name="Lucas S."/>
            <person name="Copeland A."/>
            <person name="Lapidus A."/>
            <person name="Cheng J.-F."/>
            <person name="Bruce D."/>
            <person name="Goodwin L."/>
            <person name="Pitluck S."/>
            <person name="Malfatti S.A."/>
            <person name="Chain P.S.G."/>
            <person name="Land M."/>
            <person name="Hauser L."/>
            <person name="Kyrpides N."/>
            <person name="Ivanova N."/>
            <person name="Cambell M.A."/>
            <person name="Heidelberg J.F."/>
            <person name="Klotz M.G."/>
            <person name="Woyke T."/>
        </authorList>
    </citation>
    <scope>NUCLEOTIDE SEQUENCE [LARGE SCALE GENOMIC DNA]</scope>
    <source>
        <strain evidence="9 10">C-113</strain>
    </source>
</reference>
<feature type="transmembrane region" description="Helical" evidence="6">
    <location>
        <begin position="455"/>
        <end position="475"/>
    </location>
</feature>
<dbReference type="PANTHER" id="PTHR42829">
    <property type="entry name" value="NADH-UBIQUINONE OXIDOREDUCTASE CHAIN 5"/>
    <property type="match status" value="1"/>
</dbReference>
<dbReference type="AlphaFoldDB" id="D8K780"/>
<dbReference type="GO" id="GO:0016020">
    <property type="term" value="C:membrane"/>
    <property type="evidence" value="ECO:0007669"/>
    <property type="project" value="UniProtKB-SubCell"/>
</dbReference>
<feature type="transmembrane region" description="Helical" evidence="6">
    <location>
        <begin position="212"/>
        <end position="231"/>
    </location>
</feature>
<dbReference type="STRING" id="105559.Nwat_1911"/>
<feature type="transmembrane region" description="Helical" evidence="6">
    <location>
        <begin position="142"/>
        <end position="161"/>
    </location>
</feature>
<feature type="transmembrane region" description="Helical" evidence="6">
    <location>
        <begin position="173"/>
        <end position="192"/>
    </location>
</feature>
<dbReference type="Pfam" id="PF00662">
    <property type="entry name" value="Proton_antipo_N"/>
    <property type="match status" value="1"/>
</dbReference>
<evidence type="ECO:0000259" key="8">
    <source>
        <dbReference type="Pfam" id="PF00662"/>
    </source>
</evidence>
<evidence type="ECO:0000256" key="1">
    <source>
        <dbReference type="ARBA" id="ARBA00004127"/>
    </source>
</evidence>
<gene>
    <name evidence="9" type="ordered locus">Nwat_1911</name>
</gene>
<feature type="transmembrane region" description="Helical" evidence="6">
    <location>
        <begin position="605"/>
        <end position="625"/>
    </location>
</feature>
<keyword evidence="3 6" id="KW-1133">Transmembrane helix</keyword>
<dbReference type="GO" id="GO:0015990">
    <property type="term" value="P:electron transport coupled proton transport"/>
    <property type="evidence" value="ECO:0007669"/>
    <property type="project" value="TreeGrafter"/>
</dbReference>
<feature type="transmembrane region" description="Helical" evidence="6">
    <location>
        <begin position="90"/>
        <end position="107"/>
    </location>
</feature>
<dbReference type="NCBIfam" id="NF005141">
    <property type="entry name" value="PRK06590.1"/>
    <property type="match status" value="1"/>
</dbReference>
<dbReference type="PRINTS" id="PR01435">
    <property type="entry name" value="NPOXDRDTASE5"/>
</dbReference>
<evidence type="ECO:0000256" key="3">
    <source>
        <dbReference type="ARBA" id="ARBA00022989"/>
    </source>
</evidence>
<feature type="transmembrane region" description="Helical" evidence="6">
    <location>
        <begin position="119"/>
        <end position="136"/>
    </location>
</feature>
<evidence type="ECO:0000313" key="10">
    <source>
        <dbReference type="Proteomes" id="UP000000393"/>
    </source>
</evidence>
<dbReference type="InterPro" id="IPR001516">
    <property type="entry name" value="Proton_antipo_N"/>
</dbReference>
<proteinExistence type="predicted"/>
<feature type="transmembrane region" description="Helical" evidence="6">
    <location>
        <begin position="377"/>
        <end position="400"/>
    </location>
</feature>
<keyword evidence="4 6" id="KW-0472">Membrane</keyword>
<evidence type="ECO:0000313" key="9">
    <source>
        <dbReference type="EMBL" id="ADJ28757.1"/>
    </source>
</evidence>
<keyword evidence="10" id="KW-1185">Reference proteome</keyword>
<keyword evidence="2 5" id="KW-0812">Transmembrane</keyword>
<dbReference type="KEGG" id="nwa:Nwat_1911"/>
<dbReference type="InterPro" id="IPR018393">
    <property type="entry name" value="NADHpl_OxRdtase_5_subgr"/>
</dbReference>
<dbReference type="GO" id="GO:0042773">
    <property type="term" value="P:ATP synthesis coupled electron transport"/>
    <property type="evidence" value="ECO:0007669"/>
    <property type="project" value="InterPro"/>
</dbReference>
<evidence type="ECO:0000256" key="2">
    <source>
        <dbReference type="ARBA" id="ARBA00022692"/>
    </source>
</evidence>
<feature type="domain" description="NADH-Ubiquinone oxidoreductase (complex I) chain 5 N-terminal" evidence="8">
    <location>
        <begin position="70"/>
        <end position="120"/>
    </location>
</feature>
<protein>
    <submittedName>
        <fullName evidence="9">Proton-translocating NADH-quinone oxidoreductase, chain L</fullName>
    </submittedName>
</protein>
<comment type="subcellular location">
    <subcellularLocation>
        <location evidence="1">Endomembrane system</location>
        <topology evidence="1">Multi-pass membrane protein</topology>
    </subcellularLocation>
    <subcellularLocation>
        <location evidence="5">Membrane</location>
        <topology evidence="5">Multi-pass membrane protein</topology>
    </subcellularLocation>
</comment>
<dbReference type="Gene3D" id="1.20.5.2700">
    <property type="match status" value="1"/>
</dbReference>
<dbReference type="GO" id="GO:0003954">
    <property type="term" value="F:NADH dehydrogenase activity"/>
    <property type="evidence" value="ECO:0007669"/>
    <property type="project" value="TreeGrafter"/>
</dbReference>
<feature type="transmembrane region" description="Helical" evidence="6">
    <location>
        <begin position="32"/>
        <end position="54"/>
    </location>
</feature>
<dbReference type="Proteomes" id="UP000000393">
    <property type="component" value="Chromosome"/>
</dbReference>
<feature type="transmembrane region" description="Helical" evidence="6">
    <location>
        <begin position="310"/>
        <end position="332"/>
    </location>
</feature>
<dbReference type="HOGENOM" id="CLU_007100_6_2_6"/>
<feature type="transmembrane region" description="Helical" evidence="6">
    <location>
        <begin position="509"/>
        <end position="527"/>
    </location>
</feature>
<feature type="transmembrane region" description="Helical" evidence="6">
    <location>
        <begin position="338"/>
        <end position="357"/>
    </location>
</feature>
<accession>D8K780</accession>
<dbReference type="EMBL" id="CP002086">
    <property type="protein sequence ID" value="ADJ28757.1"/>
    <property type="molecule type" value="Genomic_DNA"/>
</dbReference>
<dbReference type="GO" id="GO:0012505">
    <property type="term" value="C:endomembrane system"/>
    <property type="evidence" value="ECO:0007669"/>
    <property type="project" value="UniProtKB-SubCell"/>
</dbReference>
<dbReference type="eggNOG" id="COG1009">
    <property type="taxonomic scope" value="Bacteria"/>
</dbReference>
<dbReference type="OrthoDB" id="9768329at2"/>
<dbReference type="InterPro" id="IPR001750">
    <property type="entry name" value="ND/Mrp_TM"/>
</dbReference>